<organism evidence="1">
    <name type="scientific">Haemonchus placei</name>
    <name type="common">Barber's pole worm</name>
    <dbReference type="NCBI Taxonomy" id="6290"/>
    <lineage>
        <taxon>Eukaryota</taxon>
        <taxon>Metazoa</taxon>
        <taxon>Ecdysozoa</taxon>
        <taxon>Nematoda</taxon>
        <taxon>Chromadorea</taxon>
        <taxon>Rhabditida</taxon>
        <taxon>Rhabditina</taxon>
        <taxon>Rhabditomorpha</taxon>
        <taxon>Strongyloidea</taxon>
        <taxon>Trichostrongylidae</taxon>
        <taxon>Haemonchus</taxon>
    </lineage>
</organism>
<reference evidence="1" key="1">
    <citation type="submission" date="2017-02" db="UniProtKB">
        <authorList>
            <consortium name="WormBaseParasite"/>
        </authorList>
    </citation>
    <scope>IDENTIFICATION</scope>
</reference>
<sequence>LSLMTEEEKAEQLRIEQEEAAKAVKKKVIKDGHSEKAAPVLIPQRVVPAEEMVPLDESGVIPEEEICELEPKPCEEEKVTMLFLKSSYIKWSSRFLPTLLVGNA</sequence>
<proteinExistence type="predicted"/>
<protein>
    <submittedName>
        <fullName evidence="1">Titin</fullName>
    </submittedName>
</protein>
<name>A0A0N4VXZ8_HAEPC</name>
<evidence type="ECO:0000313" key="1">
    <source>
        <dbReference type="WBParaSite" id="HPLM_0000216801-mRNA-1"/>
    </source>
</evidence>
<dbReference type="WBParaSite" id="HPLM_0000216801-mRNA-1">
    <property type="protein sequence ID" value="HPLM_0000216801-mRNA-1"/>
    <property type="gene ID" value="HPLM_0000216801"/>
</dbReference>
<accession>A0A0N4VXZ8</accession>
<dbReference type="AlphaFoldDB" id="A0A0N4VXZ8"/>